<dbReference type="Proteomes" id="UP000184514">
    <property type="component" value="Unassembled WGS sequence"/>
</dbReference>
<organism evidence="2 3">
    <name type="scientific">Planktotalea frisia</name>
    <dbReference type="NCBI Taxonomy" id="696762"/>
    <lineage>
        <taxon>Bacteria</taxon>
        <taxon>Pseudomonadati</taxon>
        <taxon>Pseudomonadota</taxon>
        <taxon>Alphaproteobacteria</taxon>
        <taxon>Rhodobacterales</taxon>
        <taxon>Paracoccaceae</taxon>
        <taxon>Planktotalea</taxon>
    </lineage>
</organism>
<dbReference type="STRING" id="696762.PFRI_21410"/>
<dbReference type="AlphaFoldDB" id="A0A1L9NWN6"/>
<gene>
    <name evidence="2" type="ORF">PFRI_21410</name>
</gene>
<keyword evidence="3" id="KW-1185">Reference proteome</keyword>
<keyword evidence="1" id="KW-0732">Signal</keyword>
<feature type="chain" id="PRO_5012792738" evidence="1">
    <location>
        <begin position="29"/>
        <end position="184"/>
    </location>
</feature>
<sequence length="184" mass="20187">MHLSRPRLAKLAAMLSAFACIAASTAYAKVESRFLLGAAAFEMQCLTPIRTGKTIAPSLKTAGEKQWWVSNGVILKAIESKKGQKGCQIYPSSGQRVPLETLNAVAENFDVWAKDAEQSKVLREYQNCDAFEDGTRRVFDTMPNLKGSAIRVVFQIDPGLSHFVMIAAETSVFTPPADCEPWES</sequence>
<evidence type="ECO:0000313" key="2">
    <source>
        <dbReference type="EMBL" id="OJI93669.1"/>
    </source>
</evidence>
<reference evidence="2 3" key="1">
    <citation type="submission" date="2016-10" db="EMBL/GenBank/DDBJ databases">
        <title>Genome sequence of Planktotalea frisia SH6-1.</title>
        <authorList>
            <person name="Poehlein A."/>
            <person name="Bakenhus I."/>
            <person name="Voget S."/>
            <person name="Brinkhoff T."/>
            <person name="Simon M."/>
        </authorList>
    </citation>
    <scope>NUCLEOTIDE SEQUENCE [LARGE SCALE GENOMIC DNA]</scope>
    <source>
        <strain evidence="2 3">SH6-1</strain>
    </source>
</reference>
<proteinExistence type="predicted"/>
<accession>A0A1L9NWN6</accession>
<evidence type="ECO:0000256" key="1">
    <source>
        <dbReference type="SAM" id="SignalP"/>
    </source>
</evidence>
<evidence type="ECO:0000313" key="3">
    <source>
        <dbReference type="Proteomes" id="UP000184514"/>
    </source>
</evidence>
<name>A0A1L9NWN6_9RHOB</name>
<protein>
    <submittedName>
        <fullName evidence="2">Uncharacterized protein</fullName>
    </submittedName>
</protein>
<dbReference type="EMBL" id="MLCB01000137">
    <property type="protein sequence ID" value="OJI93669.1"/>
    <property type="molecule type" value="Genomic_DNA"/>
</dbReference>
<comment type="caution">
    <text evidence="2">The sequence shown here is derived from an EMBL/GenBank/DDBJ whole genome shotgun (WGS) entry which is preliminary data.</text>
</comment>
<feature type="signal peptide" evidence="1">
    <location>
        <begin position="1"/>
        <end position="28"/>
    </location>
</feature>